<dbReference type="AlphaFoldDB" id="A0A5Q3F0H5"/>
<gene>
    <name evidence="1" type="ORF">C2S_13809</name>
</gene>
<dbReference type="EMBL" id="CABFJX010000017">
    <property type="protein sequence ID" value="VTT58253.1"/>
    <property type="molecule type" value="Genomic_DNA"/>
</dbReference>
<protein>
    <submittedName>
        <fullName evidence="1">Uncharacterized protein</fullName>
    </submittedName>
</protein>
<proteinExistence type="predicted"/>
<evidence type="ECO:0000313" key="2">
    <source>
        <dbReference type="Proteomes" id="UP000760494"/>
    </source>
</evidence>
<accession>A0A5Q3F0H5</accession>
<evidence type="ECO:0000313" key="1">
    <source>
        <dbReference type="EMBL" id="VTT58253.1"/>
    </source>
</evidence>
<name>A0A5Q3F0H5_FUSFU</name>
<reference evidence="1" key="1">
    <citation type="submission" date="2019-05" db="EMBL/GenBank/DDBJ databases">
        <authorList>
            <person name="Piombo E."/>
        </authorList>
    </citation>
    <scope>NUCLEOTIDE SEQUENCE</scope>
    <source>
        <strain evidence="1">C2S</strain>
    </source>
</reference>
<comment type="caution">
    <text evidence="1">The sequence shown here is derived from an EMBL/GenBank/DDBJ whole genome shotgun (WGS) entry which is preliminary data.</text>
</comment>
<dbReference type="Proteomes" id="UP000760494">
    <property type="component" value="Unassembled WGS sequence"/>
</dbReference>
<sequence length="80" mass="8975">MNDLETFLEIRICHSRILLRKPLLRLYKGDREKTAAAAVCMQCAKATIFLCSGVINKAVPLNLYEYFTVSSLAIILLVVS</sequence>
<organism evidence="1 2">
    <name type="scientific">Fusarium fujikuroi</name>
    <name type="common">Bakanae and foot rot disease fungus</name>
    <name type="synonym">Gibberella fujikuroi</name>
    <dbReference type="NCBI Taxonomy" id="5127"/>
    <lineage>
        <taxon>Eukaryota</taxon>
        <taxon>Fungi</taxon>
        <taxon>Dikarya</taxon>
        <taxon>Ascomycota</taxon>
        <taxon>Pezizomycotina</taxon>
        <taxon>Sordariomycetes</taxon>
        <taxon>Hypocreomycetidae</taxon>
        <taxon>Hypocreales</taxon>
        <taxon>Nectriaceae</taxon>
        <taxon>Fusarium</taxon>
        <taxon>Fusarium fujikuroi species complex</taxon>
    </lineage>
</organism>